<accession>A0ABN8RMV0</accession>
<sequence length="100" mass="11077">MTKDEYLSYVQEVKEEKEMISKGLTRVKNKYKETAQSEAETGSVDKEETPEISVNIQDDSDDGDSRSAPSVSSNTSCSESGAKSSRKRAQKSTKTFVDNK</sequence>
<gene>
    <name evidence="2" type="ORF">PLOB_00020942</name>
</gene>
<protein>
    <submittedName>
        <fullName evidence="2">Uncharacterized protein</fullName>
    </submittedName>
</protein>
<evidence type="ECO:0000313" key="2">
    <source>
        <dbReference type="EMBL" id="CAH3178672.1"/>
    </source>
</evidence>
<feature type="compositionally biased region" description="Polar residues" evidence="1">
    <location>
        <begin position="67"/>
        <end position="83"/>
    </location>
</feature>
<name>A0ABN8RMV0_9CNID</name>
<dbReference type="Proteomes" id="UP001159405">
    <property type="component" value="Unassembled WGS sequence"/>
</dbReference>
<organism evidence="2 3">
    <name type="scientific">Porites lobata</name>
    <dbReference type="NCBI Taxonomy" id="104759"/>
    <lineage>
        <taxon>Eukaryota</taxon>
        <taxon>Metazoa</taxon>
        <taxon>Cnidaria</taxon>
        <taxon>Anthozoa</taxon>
        <taxon>Hexacorallia</taxon>
        <taxon>Scleractinia</taxon>
        <taxon>Fungiina</taxon>
        <taxon>Poritidae</taxon>
        <taxon>Porites</taxon>
    </lineage>
</organism>
<feature type="region of interest" description="Disordered" evidence="1">
    <location>
        <begin position="31"/>
        <end position="100"/>
    </location>
</feature>
<reference evidence="2 3" key="1">
    <citation type="submission" date="2022-05" db="EMBL/GenBank/DDBJ databases">
        <authorList>
            <consortium name="Genoscope - CEA"/>
            <person name="William W."/>
        </authorList>
    </citation>
    <scope>NUCLEOTIDE SEQUENCE [LARGE SCALE GENOMIC DNA]</scope>
</reference>
<feature type="non-terminal residue" evidence="2">
    <location>
        <position position="100"/>
    </location>
</feature>
<evidence type="ECO:0000256" key="1">
    <source>
        <dbReference type="SAM" id="MobiDB-lite"/>
    </source>
</evidence>
<comment type="caution">
    <text evidence="2">The sequence shown here is derived from an EMBL/GenBank/DDBJ whole genome shotgun (WGS) entry which is preliminary data.</text>
</comment>
<evidence type="ECO:0000313" key="3">
    <source>
        <dbReference type="Proteomes" id="UP001159405"/>
    </source>
</evidence>
<proteinExistence type="predicted"/>
<keyword evidence="3" id="KW-1185">Reference proteome</keyword>
<dbReference type="EMBL" id="CALNXK010000243">
    <property type="protein sequence ID" value="CAH3178672.1"/>
    <property type="molecule type" value="Genomic_DNA"/>
</dbReference>